<comment type="similarity">
    <text evidence="2">Belongs to the HAD-like hydrolase superfamily. SerB family.</text>
</comment>
<dbReference type="EMBL" id="JAYGII010000007">
    <property type="protein sequence ID" value="MEA5445238.1"/>
    <property type="molecule type" value="Genomic_DNA"/>
</dbReference>
<protein>
    <recommendedName>
        <fullName evidence="4">Histidinol-phosphatase</fullName>
        <ecNumber evidence="3">3.1.3.15</ecNumber>
    </recommendedName>
    <alternativeName>
        <fullName evidence="8">Histidinol-phosphate phosphatase</fullName>
    </alternativeName>
</protein>
<evidence type="ECO:0000256" key="7">
    <source>
        <dbReference type="ARBA" id="ARBA00022842"/>
    </source>
</evidence>
<keyword evidence="12" id="KW-1185">Reference proteome</keyword>
<evidence type="ECO:0000256" key="1">
    <source>
        <dbReference type="ARBA" id="ARBA00004970"/>
    </source>
</evidence>
<evidence type="ECO:0000256" key="6">
    <source>
        <dbReference type="ARBA" id="ARBA00022801"/>
    </source>
</evidence>
<dbReference type="CDD" id="cd02612">
    <property type="entry name" value="HAD_PGPPase"/>
    <property type="match status" value="1"/>
</dbReference>
<reference evidence="11 12" key="1">
    <citation type="submission" date="2023-12" db="EMBL/GenBank/DDBJ databases">
        <title>Whole-genome sequencing of halo(alkali)philic microorganisms from hypersaline lakes.</title>
        <authorList>
            <person name="Sorokin D.Y."/>
            <person name="Merkel A.Y."/>
            <person name="Messina E."/>
            <person name="Yakimov M."/>
        </authorList>
    </citation>
    <scope>NUCLEOTIDE SEQUENCE [LARGE SCALE GENOMIC DNA]</scope>
    <source>
        <strain evidence="11 12">AB-CW1</strain>
    </source>
</reference>
<keyword evidence="6 11" id="KW-0378">Hydrolase</keyword>
<name>A0AAP6JE89_9GAMM</name>
<accession>A0AAP6JE89</accession>
<dbReference type="GO" id="GO:0004401">
    <property type="term" value="F:histidinol-phosphatase activity"/>
    <property type="evidence" value="ECO:0007669"/>
    <property type="project" value="UniProtKB-EC"/>
</dbReference>
<evidence type="ECO:0000256" key="9">
    <source>
        <dbReference type="ARBA" id="ARBA00052092"/>
    </source>
</evidence>
<evidence type="ECO:0000256" key="5">
    <source>
        <dbReference type="ARBA" id="ARBA00022723"/>
    </source>
</evidence>
<dbReference type="Pfam" id="PF12710">
    <property type="entry name" value="HAD"/>
    <property type="match status" value="1"/>
</dbReference>
<dbReference type="Gene3D" id="1.20.1440.100">
    <property type="entry name" value="SG protein - dephosphorylation function"/>
    <property type="match status" value="1"/>
</dbReference>
<evidence type="ECO:0000256" key="8">
    <source>
        <dbReference type="ARBA" id="ARBA00033209"/>
    </source>
</evidence>
<dbReference type="InterPro" id="IPR023214">
    <property type="entry name" value="HAD_sf"/>
</dbReference>
<dbReference type="AlphaFoldDB" id="A0AAP6JE89"/>
<dbReference type="NCBIfam" id="TIGR01488">
    <property type="entry name" value="HAD-SF-IB"/>
    <property type="match status" value="1"/>
</dbReference>
<dbReference type="InterPro" id="IPR036412">
    <property type="entry name" value="HAD-like_sf"/>
</dbReference>
<comment type="caution">
    <text evidence="11">The sequence shown here is derived from an EMBL/GenBank/DDBJ whole genome shotgun (WGS) entry which is preliminary data.</text>
</comment>
<evidence type="ECO:0000313" key="11">
    <source>
        <dbReference type="EMBL" id="MEA5445238.1"/>
    </source>
</evidence>
<evidence type="ECO:0000313" key="12">
    <source>
        <dbReference type="Proteomes" id="UP001302316"/>
    </source>
</evidence>
<dbReference type="SUPFAM" id="SSF56784">
    <property type="entry name" value="HAD-like"/>
    <property type="match status" value="1"/>
</dbReference>
<dbReference type="FunFam" id="3.40.50.1000:FF:000025">
    <property type="entry name" value="HAD hydrolase, family IB"/>
    <property type="match status" value="1"/>
</dbReference>
<proteinExistence type="inferred from homology"/>
<evidence type="ECO:0000256" key="4">
    <source>
        <dbReference type="ARBA" id="ARBA00021697"/>
    </source>
</evidence>
<dbReference type="NCBIfam" id="TIGR01490">
    <property type="entry name" value="HAD-SF-IB-hyp1"/>
    <property type="match status" value="1"/>
</dbReference>
<evidence type="ECO:0000256" key="10">
    <source>
        <dbReference type="ARBA" id="ARBA00053547"/>
    </source>
</evidence>
<sequence length="227" mass="25428">MKLALFDLDNTLLDGDSDYLWGEHLVAQGVVDGDWYRSENLRYYHAYEAGQLDIREFLAFALRPLAENRRAQLEAWRSDFIESQIMPRIATEALRLVDRHRDAGETPVIVTATNRFVTEPIAQLFGIDHLLATEAEMRDGEFTGEVAGTPCFREGKLIRLQQWLGGNIGVLESAHFYSDSRNDLPLLEAVGHPVAVNPDPALAGIARERGWPMLSLRAEVAEQKPGG</sequence>
<dbReference type="PANTHER" id="PTHR43344">
    <property type="entry name" value="PHOSPHOSERINE PHOSPHATASE"/>
    <property type="match status" value="1"/>
</dbReference>
<comment type="pathway">
    <text evidence="1">Amino-acid biosynthesis; L-histidine biosynthesis; L-histidine from 5-phospho-alpha-D-ribose 1-diphosphate: step 8/9.</text>
</comment>
<dbReference type="InterPro" id="IPR006385">
    <property type="entry name" value="HAD_hydro_SerB1"/>
</dbReference>
<comment type="catalytic activity">
    <reaction evidence="9">
        <text>L-histidinol phosphate + H2O = L-histidinol + phosphate</text>
        <dbReference type="Rhea" id="RHEA:14465"/>
        <dbReference type="ChEBI" id="CHEBI:15377"/>
        <dbReference type="ChEBI" id="CHEBI:43474"/>
        <dbReference type="ChEBI" id="CHEBI:57699"/>
        <dbReference type="ChEBI" id="CHEBI:57980"/>
        <dbReference type="EC" id="3.1.3.15"/>
    </reaction>
    <physiologicalReaction direction="left-to-right" evidence="9">
        <dbReference type="Rhea" id="RHEA:14466"/>
    </physiologicalReaction>
</comment>
<evidence type="ECO:0000256" key="2">
    <source>
        <dbReference type="ARBA" id="ARBA00009184"/>
    </source>
</evidence>
<comment type="function">
    <text evidence="10">Catalyzes the dephosphorylation of histidinol-phosphate to histidinol, the direct precursor of histidine.</text>
</comment>
<keyword evidence="7" id="KW-0460">Magnesium</keyword>
<dbReference type="InterPro" id="IPR050582">
    <property type="entry name" value="HAD-like_SerB"/>
</dbReference>
<dbReference type="Proteomes" id="UP001302316">
    <property type="component" value="Unassembled WGS sequence"/>
</dbReference>
<organism evidence="11 12">
    <name type="scientific">Natronospira elongata</name>
    <dbReference type="NCBI Taxonomy" id="3110268"/>
    <lineage>
        <taxon>Bacteria</taxon>
        <taxon>Pseudomonadati</taxon>
        <taxon>Pseudomonadota</taxon>
        <taxon>Gammaproteobacteria</taxon>
        <taxon>Natronospirales</taxon>
        <taxon>Natronospiraceae</taxon>
        <taxon>Natronospira</taxon>
    </lineage>
</organism>
<dbReference type="GO" id="GO:0046872">
    <property type="term" value="F:metal ion binding"/>
    <property type="evidence" value="ECO:0007669"/>
    <property type="project" value="UniProtKB-KW"/>
</dbReference>
<evidence type="ECO:0000256" key="3">
    <source>
        <dbReference type="ARBA" id="ARBA00013085"/>
    </source>
</evidence>
<dbReference type="Gene3D" id="3.40.50.1000">
    <property type="entry name" value="HAD superfamily/HAD-like"/>
    <property type="match status" value="1"/>
</dbReference>
<dbReference type="RefSeq" id="WP_346050891.1">
    <property type="nucleotide sequence ID" value="NZ_JAYGII010000007.1"/>
</dbReference>
<gene>
    <name evidence="11" type="ORF">VCB98_05345</name>
</gene>
<dbReference type="PANTHER" id="PTHR43344:SF13">
    <property type="entry name" value="PHOSPHATASE RV3661-RELATED"/>
    <property type="match status" value="1"/>
</dbReference>
<keyword evidence="5" id="KW-0479">Metal-binding</keyword>
<dbReference type="EC" id="3.1.3.15" evidence="3"/>